<feature type="transmembrane region" description="Helical" evidence="1">
    <location>
        <begin position="114"/>
        <end position="143"/>
    </location>
</feature>
<feature type="transmembrane region" description="Helical" evidence="1">
    <location>
        <begin position="237"/>
        <end position="254"/>
    </location>
</feature>
<evidence type="ECO:0008006" key="4">
    <source>
        <dbReference type="Google" id="ProtNLM"/>
    </source>
</evidence>
<protein>
    <recommendedName>
        <fullName evidence="4">ABC-2 type transport system permease protein</fullName>
    </recommendedName>
</protein>
<keyword evidence="3" id="KW-1185">Reference proteome</keyword>
<feature type="transmembrane region" description="Helical" evidence="1">
    <location>
        <begin position="33"/>
        <end position="53"/>
    </location>
</feature>
<feature type="transmembrane region" description="Helical" evidence="1">
    <location>
        <begin position="73"/>
        <end position="93"/>
    </location>
</feature>
<organism evidence="2 3">
    <name type="scientific">Kitasatospora saccharophila</name>
    <dbReference type="NCBI Taxonomy" id="407973"/>
    <lineage>
        <taxon>Bacteria</taxon>
        <taxon>Bacillati</taxon>
        <taxon>Actinomycetota</taxon>
        <taxon>Actinomycetes</taxon>
        <taxon>Kitasatosporales</taxon>
        <taxon>Streptomycetaceae</taxon>
        <taxon>Kitasatospora</taxon>
    </lineage>
</organism>
<keyword evidence="1" id="KW-1133">Transmembrane helix</keyword>
<comment type="caution">
    <text evidence="2">The sequence shown here is derived from an EMBL/GenBank/DDBJ whole genome shotgun (WGS) entry which is preliminary data.</text>
</comment>
<accession>A0ABP5IRW9</accession>
<evidence type="ECO:0000256" key="1">
    <source>
        <dbReference type="SAM" id="Phobius"/>
    </source>
</evidence>
<sequence length="264" mass="27393">MSAAVTSAAPATGGDLKRATAAEWVRTRTTRTWWGLLLTTVGMAAIQTLGATATVGKPDGLDANTPEGLHQALSSGFFAALFAAVLGALLVSTEFRHRTAGDSIVLVRNRETWLLAKVLVASVLGLLYTVVGQLTVLAVGVPVLQSKGIDHIDLWHGEVFSTIWGTFLLGPFAAAFGVGVGALVRNQVASVVGLVLYTVLLEGALVQFVPSVGQYLPGGAIAAIAGDPTVEHLSMPWGFPLYAAWAVLVLLAGAKRLAAQDING</sequence>
<dbReference type="Proteomes" id="UP001500897">
    <property type="component" value="Unassembled WGS sequence"/>
</dbReference>
<name>A0ABP5IRW9_9ACTN</name>
<reference evidence="3" key="1">
    <citation type="journal article" date="2019" name="Int. J. Syst. Evol. Microbiol.">
        <title>The Global Catalogue of Microorganisms (GCM) 10K type strain sequencing project: providing services to taxonomists for standard genome sequencing and annotation.</title>
        <authorList>
            <consortium name="The Broad Institute Genomics Platform"/>
            <consortium name="The Broad Institute Genome Sequencing Center for Infectious Disease"/>
            <person name="Wu L."/>
            <person name="Ma J."/>
        </authorList>
    </citation>
    <scope>NUCLEOTIDE SEQUENCE [LARGE SCALE GENOMIC DNA]</scope>
    <source>
        <strain evidence="3">JCM 14559</strain>
    </source>
</reference>
<evidence type="ECO:0000313" key="3">
    <source>
        <dbReference type="Proteomes" id="UP001500897"/>
    </source>
</evidence>
<feature type="transmembrane region" description="Helical" evidence="1">
    <location>
        <begin position="191"/>
        <end position="209"/>
    </location>
</feature>
<evidence type="ECO:0000313" key="2">
    <source>
        <dbReference type="EMBL" id="GAA2105534.1"/>
    </source>
</evidence>
<keyword evidence="1" id="KW-0812">Transmembrane</keyword>
<gene>
    <name evidence="2" type="ORF">GCM10009759_42750</name>
</gene>
<feature type="transmembrane region" description="Helical" evidence="1">
    <location>
        <begin position="163"/>
        <end position="184"/>
    </location>
</feature>
<keyword evidence="1" id="KW-0472">Membrane</keyword>
<dbReference type="RefSeq" id="WP_344554038.1">
    <property type="nucleotide sequence ID" value="NZ_BAAANS010000028.1"/>
</dbReference>
<dbReference type="EMBL" id="BAAANS010000028">
    <property type="protein sequence ID" value="GAA2105534.1"/>
    <property type="molecule type" value="Genomic_DNA"/>
</dbReference>
<proteinExistence type="predicted"/>